<dbReference type="Pfam" id="PF04965">
    <property type="entry name" value="GPW_gp25"/>
    <property type="match status" value="1"/>
</dbReference>
<gene>
    <name evidence="2" type="ORF">Llon_1418</name>
</gene>
<organism evidence="2 3">
    <name type="scientific">Legionella londiniensis</name>
    <dbReference type="NCBI Taxonomy" id="45068"/>
    <lineage>
        <taxon>Bacteria</taxon>
        <taxon>Pseudomonadati</taxon>
        <taxon>Pseudomonadota</taxon>
        <taxon>Gammaproteobacteria</taxon>
        <taxon>Legionellales</taxon>
        <taxon>Legionellaceae</taxon>
        <taxon>Legionella</taxon>
    </lineage>
</organism>
<dbReference type="Proteomes" id="UP000054997">
    <property type="component" value="Unassembled WGS sequence"/>
</dbReference>
<dbReference type="AlphaFoldDB" id="A0A0W0VMK7"/>
<reference evidence="2 3" key="1">
    <citation type="submission" date="2015-11" db="EMBL/GenBank/DDBJ databases">
        <title>Genomic analysis of 38 Legionella species identifies large and diverse effector repertoires.</title>
        <authorList>
            <person name="Burstein D."/>
            <person name="Amaro F."/>
            <person name="Zusman T."/>
            <person name="Lifshitz Z."/>
            <person name="Cohen O."/>
            <person name="Gilbert J.A."/>
            <person name="Pupko T."/>
            <person name="Shuman H.A."/>
            <person name="Segal G."/>
        </authorList>
    </citation>
    <scope>NUCLEOTIDE SEQUENCE [LARGE SCALE GENOMIC DNA]</scope>
    <source>
        <strain evidence="2 3">ATCC 49505</strain>
    </source>
</reference>
<dbReference type="NCBIfam" id="TIGR03357">
    <property type="entry name" value="VI_zyme"/>
    <property type="match status" value="1"/>
</dbReference>
<evidence type="ECO:0000313" key="3">
    <source>
        <dbReference type="Proteomes" id="UP000054997"/>
    </source>
</evidence>
<dbReference type="Gene3D" id="3.10.450.40">
    <property type="match status" value="1"/>
</dbReference>
<accession>A0A0W0VMK7</accession>
<dbReference type="PATRIC" id="fig|45068.5.peg.1538"/>
<dbReference type="RefSeq" id="WP_058529397.1">
    <property type="nucleotide sequence ID" value="NZ_CAAAHZ010000008.1"/>
</dbReference>
<evidence type="ECO:0000313" key="2">
    <source>
        <dbReference type="EMBL" id="KTD21320.1"/>
    </source>
</evidence>
<dbReference type="EMBL" id="LNYK01000016">
    <property type="protein sequence ID" value="KTD21320.1"/>
    <property type="molecule type" value="Genomic_DNA"/>
</dbReference>
<sequence length="122" mass="13860">MFDFLSQITGQPYDLKRSVILQVQNLMNTRQGSLRHMPEYGLPEFSPHHSCPQKKKAYMAAIKNLIERFEPRITCLEIEEVMPQAAACIMQLRFKALLSGGDPLKLEAMLLSGGTMMCEEMP</sequence>
<dbReference type="InterPro" id="IPR017737">
    <property type="entry name" value="TssE1-like"/>
</dbReference>
<dbReference type="InterPro" id="IPR007048">
    <property type="entry name" value="IraD/Gp25-like"/>
</dbReference>
<proteinExistence type="predicted"/>
<dbReference type="STRING" id="45068.Llon_1418"/>
<evidence type="ECO:0000259" key="1">
    <source>
        <dbReference type="Pfam" id="PF04965"/>
    </source>
</evidence>
<keyword evidence="3" id="KW-1185">Reference proteome</keyword>
<comment type="caution">
    <text evidence="2">The sequence shown here is derived from an EMBL/GenBank/DDBJ whole genome shotgun (WGS) entry which is preliminary data.</text>
</comment>
<protein>
    <recommendedName>
        <fullName evidence="1">IraD/Gp25-like domain-containing protein</fullName>
    </recommendedName>
</protein>
<name>A0A0W0VMK7_9GAMM</name>
<feature type="domain" description="IraD/Gp25-like" evidence="1">
    <location>
        <begin position="14"/>
        <end position="82"/>
    </location>
</feature>
<dbReference type="SUPFAM" id="SSF160719">
    <property type="entry name" value="gpW/gp25-like"/>
    <property type="match status" value="1"/>
</dbReference>